<sequence>MGDLKLGKLPDRIPVKLTITIAPSLQRALQAYAELYRETYGQAEPVTELIPYMLESFLASDRSYAKALKNRPDGAARVDGPKSTRRKQRLGDASPPES</sequence>
<dbReference type="STRING" id="225324.SAMN02745126_04449"/>
<accession>A0A1T4S9E4</accession>
<dbReference type="EMBL" id="FUWJ01000007">
    <property type="protein sequence ID" value="SKA24825.1"/>
    <property type="molecule type" value="Genomic_DNA"/>
</dbReference>
<feature type="compositionally biased region" description="Basic and acidic residues" evidence="1">
    <location>
        <begin position="70"/>
        <end position="82"/>
    </location>
</feature>
<protein>
    <recommendedName>
        <fullName evidence="4">DUF2274 domain-containing protein</fullName>
    </recommendedName>
</protein>
<reference evidence="3" key="1">
    <citation type="submission" date="2017-02" db="EMBL/GenBank/DDBJ databases">
        <authorList>
            <person name="Varghese N."/>
            <person name="Submissions S."/>
        </authorList>
    </citation>
    <scope>NUCLEOTIDE SEQUENCE [LARGE SCALE GENOMIC DNA]</scope>
    <source>
        <strain evidence="3">ATCC 27094</strain>
    </source>
</reference>
<evidence type="ECO:0000313" key="2">
    <source>
        <dbReference type="EMBL" id="SKA24825.1"/>
    </source>
</evidence>
<gene>
    <name evidence="2" type="ORF">SAMN02745126_04449</name>
</gene>
<name>A0A1T4S9E4_9HYPH</name>
<evidence type="ECO:0008006" key="4">
    <source>
        <dbReference type="Google" id="ProtNLM"/>
    </source>
</evidence>
<dbReference type="RefSeq" id="WP_085936255.1">
    <property type="nucleotide sequence ID" value="NZ_FUWJ01000007.1"/>
</dbReference>
<keyword evidence="3" id="KW-1185">Reference proteome</keyword>
<dbReference type="AlphaFoldDB" id="A0A1T4S9E4"/>
<dbReference type="Proteomes" id="UP000190092">
    <property type="component" value="Unassembled WGS sequence"/>
</dbReference>
<dbReference type="InterPro" id="IPR018733">
    <property type="entry name" value="DUF2274"/>
</dbReference>
<dbReference type="OrthoDB" id="9803810at2"/>
<feature type="region of interest" description="Disordered" evidence="1">
    <location>
        <begin position="69"/>
        <end position="98"/>
    </location>
</feature>
<evidence type="ECO:0000256" key="1">
    <source>
        <dbReference type="SAM" id="MobiDB-lite"/>
    </source>
</evidence>
<organism evidence="2 3">
    <name type="scientific">Enhydrobacter aerosaccus</name>
    <dbReference type="NCBI Taxonomy" id="225324"/>
    <lineage>
        <taxon>Bacteria</taxon>
        <taxon>Pseudomonadati</taxon>
        <taxon>Pseudomonadota</taxon>
        <taxon>Alphaproteobacteria</taxon>
        <taxon>Hyphomicrobiales</taxon>
        <taxon>Enhydrobacter</taxon>
    </lineage>
</organism>
<proteinExistence type="predicted"/>
<evidence type="ECO:0000313" key="3">
    <source>
        <dbReference type="Proteomes" id="UP000190092"/>
    </source>
</evidence>
<dbReference type="Pfam" id="PF10038">
    <property type="entry name" value="DUF2274"/>
    <property type="match status" value="1"/>
</dbReference>